<comment type="subcellular location">
    <subcellularLocation>
        <location evidence="1 8">Cell membrane</location>
        <topology evidence="1 8">Multi-pass membrane protein</topology>
    </subcellularLocation>
</comment>
<dbReference type="Proteomes" id="UP000831607">
    <property type="component" value="Chromosome"/>
</dbReference>
<protein>
    <recommendedName>
        <fullName evidence="8">Probable membrane transporter protein</fullName>
    </recommendedName>
</protein>
<evidence type="ECO:0000256" key="3">
    <source>
        <dbReference type="ARBA" id="ARBA00022448"/>
    </source>
</evidence>
<keyword evidence="3" id="KW-0813">Transport</keyword>
<feature type="transmembrane region" description="Helical" evidence="8">
    <location>
        <begin position="96"/>
        <end position="113"/>
    </location>
</feature>
<evidence type="ECO:0000256" key="5">
    <source>
        <dbReference type="ARBA" id="ARBA00022692"/>
    </source>
</evidence>
<dbReference type="PANTHER" id="PTHR30269:SF32">
    <property type="entry name" value="MEMBRANE TRANSPORTER PROTEIN-RELATED"/>
    <property type="match status" value="1"/>
</dbReference>
<dbReference type="PANTHER" id="PTHR30269">
    <property type="entry name" value="TRANSMEMBRANE PROTEIN YFCA"/>
    <property type="match status" value="1"/>
</dbReference>
<evidence type="ECO:0000256" key="4">
    <source>
        <dbReference type="ARBA" id="ARBA00022475"/>
    </source>
</evidence>
<keyword evidence="5 8" id="KW-0812">Transmembrane</keyword>
<evidence type="ECO:0000256" key="1">
    <source>
        <dbReference type="ARBA" id="ARBA00004651"/>
    </source>
</evidence>
<sequence>MMTLLIIAVVFVLAGLVKGVSGMGLPTVAIALLSLFIPPAQSAMLMVAPTLATNLAQCWGPHTALLVRKLGWLWCCLAFATILSPLPDIADEGSNALVFLGVVLMAYSAWGLTKPSLPSQRNPHPVIGAVIGGITGMVTAATGVFALPMVPYIQMLGLTKEQYIQGLGISFMVATIALATRLGAEIWLTPSMSLPVISIAVGAAFIGMWSGARVRDRLNPIQFQKALYAVLGSLGLIMLLRAI</sequence>
<reference evidence="9 10" key="1">
    <citation type="submission" date="2020-11" db="EMBL/GenBank/DDBJ databases">
        <title>Algicoccus daihaiensis sp.nov., isolated from Daihai Lake in Inner Mongolia.</title>
        <authorList>
            <person name="Kai J."/>
        </authorList>
    </citation>
    <scope>NUCLEOTIDE SEQUENCE [LARGE SCALE GENOMIC DNA]</scope>
    <source>
        <strain evidence="10">f23</strain>
    </source>
</reference>
<evidence type="ECO:0000313" key="10">
    <source>
        <dbReference type="Proteomes" id="UP000831607"/>
    </source>
</evidence>
<keyword evidence="10" id="KW-1185">Reference proteome</keyword>
<dbReference type="InterPro" id="IPR002781">
    <property type="entry name" value="TM_pro_TauE-like"/>
</dbReference>
<keyword evidence="6 8" id="KW-1133">Transmembrane helix</keyword>
<comment type="similarity">
    <text evidence="2 8">Belongs to the 4-toluene sulfonate uptake permease (TSUP) (TC 2.A.102) family.</text>
</comment>
<feature type="transmembrane region" description="Helical" evidence="8">
    <location>
        <begin position="125"/>
        <end position="150"/>
    </location>
</feature>
<keyword evidence="4 8" id="KW-1003">Cell membrane</keyword>
<evidence type="ECO:0000256" key="2">
    <source>
        <dbReference type="ARBA" id="ARBA00009142"/>
    </source>
</evidence>
<evidence type="ECO:0000313" key="9">
    <source>
        <dbReference type="EMBL" id="UOD50050.1"/>
    </source>
</evidence>
<evidence type="ECO:0000256" key="6">
    <source>
        <dbReference type="ARBA" id="ARBA00022989"/>
    </source>
</evidence>
<dbReference type="InterPro" id="IPR052017">
    <property type="entry name" value="TSUP"/>
</dbReference>
<dbReference type="RefSeq" id="WP_243478446.1">
    <property type="nucleotide sequence ID" value="NZ_CP063982.1"/>
</dbReference>
<name>A0ABY4ALT5_9BURK</name>
<evidence type="ECO:0000256" key="7">
    <source>
        <dbReference type="ARBA" id="ARBA00023136"/>
    </source>
</evidence>
<dbReference type="EMBL" id="CP063982">
    <property type="protein sequence ID" value="UOD50050.1"/>
    <property type="molecule type" value="Genomic_DNA"/>
</dbReference>
<feature type="transmembrane region" description="Helical" evidence="8">
    <location>
        <begin position="223"/>
        <end position="240"/>
    </location>
</feature>
<feature type="transmembrane region" description="Helical" evidence="8">
    <location>
        <begin position="162"/>
        <end position="180"/>
    </location>
</feature>
<evidence type="ECO:0000256" key="8">
    <source>
        <dbReference type="RuleBase" id="RU363041"/>
    </source>
</evidence>
<accession>A0ABY4ALT5</accession>
<feature type="transmembrane region" description="Helical" evidence="8">
    <location>
        <begin position="192"/>
        <end position="211"/>
    </location>
</feature>
<feature type="transmembrane region" description="Helical" evidence="8">
    <location>
        <begin position="29"/>
        <end position="53"/>
    </location>
</feature>
<keyword evidence="7 8" id="KW-0472">Membrane</keyword>
<gene>
    <name evidence="9" type="ORF">DHf2319_11505</name>
</gene>
<organism evidence="9 10">
    <name type="scientific">Orrella daihaiensis</name>
    <dbReference type="NCBI Taxonomy" id="2782176"/>
    <lineage>
        <taxon>Bacteria</taxon>
        <taxon>Pseudomonadati</taxon>
        <taxon>Pseudomonadota</taxon>
        <taxon>Betaproteobacteria</taxon>
        <taxon>Burkholderiales</taxon>
        <taxon>Alcaligenaceae</taxon>
        <taxon>Orrella</taxon>
    </lineage>
</organism>
<proteinExistence type="inferred from homology"/>
<feature type="transmembrane region" description="Helical" evidence="8">
    <location>
        <begin position="65"/>
        <end position="84"/>
    </location>
</feature>
<dbReference type="Pfam" id="PF01925">
    <property type="entry name" value="TauE"/>
    <property type="match status" value="1"/>
</dbReference>